<evidence type="ECO:0000256" key="2">
    <source>
        <dbReference type="SAM" id="SignalP"/>
    </source>
</evidence>
<feature type="chain" id="PRO_5045433615" description="Alpha-carbonic anhydrase domain-containing protein" evidence="2">
    <location>
        <begin position="19"/>
        <end position="335"/>
    </location>
</feature>
<dbReference type="Proteomes" id="UP000069940">
    <property type="component" value="Unassembled WGS sequence"/>
</dbReference>
<dbReference type="EnsemblMetazoa" id="AALFPA23_003119.R3308">
    <property type="protein sequence ID" value="AALFPA23_003119.P3308"/>
    <property type="gene ID" value="AALFPA23_003119"/>
</dbReference>
<dbReference type="GeneID" id="109621641"/>
<protein>
    <recommendedName>
        <fullName evidence="3">Alpha-carbonic anhydrase domain-containing protein</fullName>
    </recommendedName>
</protein>
<dbReference type="PANTHER" id="PTHR18952:SF124">
    <property type="entry name" value="CARBONIC ANHYDRASE 7"/>
    <property type="match status" value="1"/>
</dbReference>
<reference evidence="5" key="1">
    <citation type="journal article" date="2015" name="Proc. Natl. Acad. Sci. U.S.A.">
        <title>Genome sequence of the Asian Tiger mosquito, Aedes albopictus, reveals insights into its biology, genetics, and evolution.</title>
        <authorList>
            <person name="Chen X.G."/>
            <person name="Jiang X."/>
            <person name="Gu J."/>
            <person name="Xu M."/>
            <person name="Wu Y."/>
            <person name="Deng Y."/>
            <person name="Zhang C."/>
            <person name="Bonizzoni M."/>
            <person name="Dermauw W."/>
            <person name="Vontas J."/>
            <person name="Armbruster P."/>
            <person name="Huang X."/>
            <person name="Yang Y."/>
            <person name="Zhang H."/>
            <person name="He W."/>
            <person name="Peng H."/>
            <person name="Liu Y."/>
            <person name="Wu K."/>
            <person name="Chen J."/>
            <person name="Lirakis M."/>
            <person name="Topalis P."/>
            <person name="Van Leeuwen T."/>
            <person name="Hall A.B."/>
            <person name="Jiang X."/>
            <person name="Thorpe C."/>
            <person name="Mueller R.L."/>
            <person name="Sun C."/>
            <person name="Waterhouse R.M."/>
            <person name="Yan G."/>
            <person name="Tu Z.J."/>
            <person name="Fang X."/>
            <person name="James A.A."/>
        </authorList>
    </citation>
    <scope>NUCLEOTIDE SEQUENCE [LARGE SCALE GENOMIC DNA]</scope>
    <source>
        <strain evidence="5">Foshan</strain>
    </source>
</reference>
<organism evidence="4 5">
    <name type="scientific">Aedes albopictus</name>
    <name type="common">Asian tiger mosquito</name>
    <name type="synonym">Stegomyia albopicta</name>
    <dbReference type="NCBI Taxonomy" id="7160"/>
    <lineage>
        <taxon>Eukaryota</taxon>
        <taxon>Metazoa</taxon>
        <taxon>Ecdysozoa</taxon>
        <taxon>Arthropoda</taxon>
        <taxon>Hexapoda</taxon>
        <taxon>Insecta</taxon>
        <taxon>Pterygota</taxon>
        <taxon>Neoptera</taxon>
        <taxon>Endopterygota</taxon>
        <taxon>Diptera</taxon>
        <taxon>Nematocera</taxon>
        <taxon>Culicoidea</taxon>
        <taxon>Culicidae</taxon>
        <taxon>Culicinae</taxon>
        <taxon>Aedini</taxon>
        <taxon>Aedes</taxon>
        <taxon>Stegomyia</taxon>
    </lineage>
</organism>
<sequence>MKVWFVALVLTAVPLVNSGPYPRTTSSYFDSNGFFQFTDKTHHRFYNFYQHVTEPIRSEKLISTNEVWPTATSRNLMTQGSFSYREEDDFGPSNWGALNATCEGMYQSPINLIANRSVIVHRKRALELEGFKNVPLAMVVENEGGAAAFFPEFRKDDLPRLRGGPLRGEYLFYQFHYHLGSEHTFDKKRYSAEMHLVFYNELYGSFKAARDHANGVAVIALTYDVLKSRRINSLNKWTRALAEVIEEGSEYSIPRQGLFSVGEVLGDMEWPYFAYEGSLTTPPCSETVQWIVASERRLLTRSELKTMRTIKGRGGDWVQTARPTQALNFRRVFIY</sequence>
<feature type="domain" description="Alpha-carbonic anhydrase" evidence="3">
    <location>
        <begin position="80"/>
        <end position="335"/>
    </location>
</feature>
<feature type="signal peptide" evidence="2">
    <location>
        <begin position="1"/>
        <end position="18"/>
    </location>
</feature>
<comment type="similarity">
    <text evidence="1">Belongs to the alpha-carbonic anhydrase family.</text>
</comment>
<dbReference type="Gene3D" id="3.10.200.10">
    <property type="entry name" value="Alpha carbonic anhydrase"/>
    <property type="match status" value="1"/>
</dbReference>
<dbReference type="PROSITE" id="PS51144">
    <property type="entry name" value="ALPHA_CA_2"/>
    <property type="match status" value="1"/>
</dbReference>
<keyword evidence="5" id="KW-1185">Reference proteome</keyword>
<proteinExistence type="inferred from homology"/>
<accession>A0ABM1XUZ0</accession>
<dbReference type="InterPro" id="IPR023561">
    <property type="entry name" value="Carbonic_anhydrase_a-class"/>
</dbReference>
<evidence type="ECO:0000259" key="3">
    <source>
        <dbReference type="PROSITE" id="PS51144"/>
    </source>
</evidence>
<dbReference type="SMART" id="SM01057">
    <property type="entry name" value="Carb_anhydrase"/>
    <property type="match status" value="1"/>
</dbReference>
<name>A0ABM1XUZ0_AEDAL</name>
<dbReference type="CDD" id="cd00326">
    <property type="entry name" value="alpha_CA"/>
    <property type="match status" value="1"/>
</dbReference>
<dbReference type="Pfam" id="PF00194">
    <property type="entry name" value="Carb_anhydrase"/>
    <property type="match status" value="1"/>
</dbReference>
<dbReference type="RefSeq" id="XP_029716333.2">
    <property type="nucleotide sequence ID" value="XM_029860473.2"/>
</dbReference>
<evidence type="ECO:0000313" key="4">
    <source>
        <dbReference type="EnsemblMetazoa" id="AALFPA23_003119.P3308"/>
    </source>
</evidence>
<dbReference type="InterPro" id="IPR001148">
    <property type="entry name" value="CA_dom"/>
</dbReference>
<dbReference type="InterPro" id="IPR036398">
    <property type="entry name" value="CA_dom_sf"/>
</dbReference>
<reference evidence="4" key="2">
    <citation type="submission" date="2025-05" db="UniProtKB">
        <authorList>
            <consortium name="EnsemblMetazoa"/>
        </authorList>
    </citation>
    <scope>IDENTIFICATION</scope>
    <source>
        <strain evidence="4">Foshan</strain>
    </source>
</reference>
<evidence type="ECO:0000313" key="5">
    <source>
        <dbReference type="Proteomes" id="UP000069940"/>
    </source>
</evidence>
<evidence type="ECO:0000256" key="1">
    <source>
        <dbReference type="ARBA" id="ARBA00010718"/>
    </source>
</evidence>
<dbReference type="PANTHER" id="PTHR18952">
    <property type="entry name" value="CARBONIC ANHYDRASE"/>
    <property type="match status" value="1"/>
</dbReference>
<dbReference type="SUPFAM" id="SSF51069">
    <property type="entry name" value="Carbonic anhydrase"/>
    <property type="match status" value="1"/>
</dbReference>
<keyword evidence="2" id="KW-0732">Signal</keyword>